<name>A0A212EWY4_DANPL</name>
<comment type="caution">
    <text evidence="1">The sequence shown here is derived from an EMBL/GenBank/DDBJ whole genome shotgun (WGS) entry which is preliminary data.</text>
</comment>
<evidence type="ECO:0000313" key="1">
    <source>
        <dbReference type="EMBL" id="OWR45981.1"/>
    </source>
</evidence>
<organism evidence="1 2">
    <name type="scientific">Danaus plexippus plexippus</name>
    <dbReference type="NCBI Taxonomy" id="278856"/>
    <lineage>
        <taxon>Eukaryota</taxon>
        <taxon>Metazoa</taxon>
        <taxon>Ecdysozoa</taxon>
        <taxon>Arthropoda</taxon>
        <taxon>Hexapoda</taxon>
        <taxon>Insecta</taxon>
        <taxon>Pterygota</taxon>
        <taxon>Neoptera</taxon>
        <taxon>Endopterygota</taxon>
        <taxon>Lepidoptera</taxon>
        <taxon>Glossata</taxon>
        <taxon>Ditrysia</taxon>
        <taxon>Papilionoidea</taxon>
        <taxon>Nymphalidae</taxon>
        <taxon>Danainae</taxon>
        <taxon>Danaini</taxon>
        <taxon>Danaina</taxon>
        <taxon>Danaus</taxon>
        <taxon>Danaus</taxon>
    </lineage>
</organism>
<evidence type="ECO:0000313" key="2">
    <source>
        <dbReference type="Proteomes" id="UP000007151"/>
    </source>
</evidence>
<accession>A0A212EWY4</accession>
<dbReference type="Proteomes" id="UP000007151">
    <property type="component" value="Unassembled WGS sequence"/>
</dbReference>
<protein>
    <submittedName>
        <fullName evidence="1">Uncharacterized protein</fullName>
    </submittedName>
</protein>
<dbReference type="eggNOG" id="ENOG502RU7C">
    <property type="taxonomic scope" value="Eukaryota"/>
</dbReference>
<dbReference type="STRING" id="278856.A0A212EWY4"/>
<keyword evidence="2" id="KW-1185">Reference proteome</keyword>
<dbReference type="EMBL" id="AGBW02011880">
    <property type="protein sequence ID" value="OWR45981.1"/>
    <property type="molecule type" value="Genomic_DNA"/>
</dbReference>
<dbReference type="AlphaFoldDB" id="A0A212EWY4"/>
<sequence length="376" mass="38375">MMAIELLYRNTLRLSNIDNSLFKMKTITLTILAFAVVLDAKPEPFFGLRKLGLRGLRSGYENNVVSLGNVGVGAGVYGCGNSFQARPVVRPIGMIILGLCPGLALGGGFGNNVNSFGNSGLGSQVSYSTGGTNFHNVGQQQSTLTTINHAENTDNHNIGGSEFFNTAAQSGTGLNQFGNGLNQFGNGLNQFSNGLNHFSNGLNQFSNGVNNFSNGCGNVQQVISVLVCVAALEAKPQPYLGLNGLGSGYGNGMLGMGMQGLGLGAGGLGGLGGIGTSGLGYSQGGGYGGNQFNSGAGGLANQLMHTGGMGNFHDVGQHHSSLSSITQAENTDNHNIGGGQVFDTGALSGTGFNQFGNGGSRYGNGFGSGQLMNSFI</sequence>
<dbReference type="KEGG" id="dpl:KGM_200111"/>
<proteinExistence type="predicted"/>
<reference evidence="1 2" key="1">
    <citation type="journal article" date="2011" name="Cell">
        <title>The monarch butterfly genome yields insights into long-distance migration.</title>
        <authorList>
            <person name="Zhan S."/>
            <person name="Merlin C."/>
            <person name="Boore J.L."/>
            <person name="Reppert S.M."/>
        </authorList>
    </citation>
    <scope>NUCLEOTIDE SEQUENCE [LARGE SCALE GENOMIC DNA]</scope>
    <source>
        <strain evidence="1">F-2</strain>
    </source>
</reference>
<dbReference type="InParanoid" id="A0A212EWY4"/>
<gene>
    <name evidence="1" type="ORF">KGM_200111</name>
</gene>